<feature type="domain" description="Mur ligase C-terminal" evidence="1">
    <location>
        <begin position="4"/>
        <end position="93"/>
    </location>
</feature>
<evidence type="ECO:0000259" key="1">
    <source>
        <dbReference type="Pfam" id="PF02875"/>
    </source>
</evidence>
<dbReference type="SUPFAM" id="SSF53244">
    <property type="entry name" value="MurD-like peptide ligases, peptide-binding domain"/>
    <property type="match status" value="1"/>
</dbReference>
<dbReference type="InterPro" id="IPR036615">
    <property type="entry name" value="Mur_ligase_C_dom_sf"/>
</dbReference>
<keyword evidence="2" id="KW-0436">Ligase</keyword>
<dbReference type="Pfam" id="PF02875">
    <property type="entry name" value="Mur_ligase_C"/>
    <property type="match status" value="1"/>
</dbReference>
<feature type="non-terminal residue" evidence="2">
    <location>
        <position position="1"/>
    </location>
</feature>
<proteinExistence type="predicted"/>
<comment type="caution">
    <text evidence="2">The sequence shown here is derived from an EMBL/GenBank/DDBJ whole genome shotgun (WGS) entry which is preliminary data.</text>
</comment>
<evidence type="ECO:0000313" key="3">
    <source>
        <dbReference type="Proteomes" id="UP000278907"/>
    </source>
</evidence>
<sequence length="127" mass="13778">FISGRMICVFGCGGDRDRTKRPKMGAIAAELADWAIVTSDNPRTEDPQRILQDILAGIPDTIEPLVQVDRATAIRAAILQAQPGDGVLIAGKGHEDYQILGTEKVHFDDREQARAAIALRLAAKSEE</sequence>
<dbReference type="GO" id="GO:0016874">
    <property type="term" value="F:ligase activity"/>
    <property type="evidence" value="ECO:0007669"/>
    <property type="project" value="UniProtKB-KW"/>
</dbReference>
<gene>
    <name evidence="2" type="ORF">D7Y13_43930</name>
</gene>
<dbReference type="PANTHER" id="PTHR23135">
    <property type="entry name" value="MUR LIGASE FAMILY MEMBER"/>
    <property type="match status" value="1"/>
</dbReference>
<reference evidence="2 3" key="1">
    <citation type="submission" date="2018-09" db="EMBL/GenBank/DDBJ databases">
        <authorList>
            <person name="Livingstone P.G."/>
            <person name="Whitworth D.E."/>
        </authorList>
    </citation>
    <scope>NUCLEOTIDE SEQUENCE [LARGE SCALE GENOMIC DNA]</scope>
    <source>
        <strain evidence="2 3">CA031B</strain>
    </source>
</reference>
<evidence type="ECO:0000313" key="2">
    <source>
        <dbReference type="EMBL" id="RKH77940.1"/>
    </source>
</evidence>
<accession>A0ABX9Q355</accession>
<dbReference type="InterPro" id="IPR004101">
    <property type="entry name" value="Mur_ligase_C"/>
</dbReference>
<dbReference type="Gene3D" id="3.90.190.20">
    <property type="entry name" value="Mur ligase, C-terminal domain"/>
    <property type="match status" value="1"/>
</dbReference>
<name>A0ABX9Q355_9BACT</name>
<organism evidence="2 3">
    <name type="scientific">Corallococcus praedator</name>
    <dbReference type="NCBI Taxonomy" id="2316724"/>
    <lineage>
        <taxon>Bacteria</taxon>
        <taxon>Pseudomonadati</taxon>
        <taxon>Myxococcota</taxon>
        <taxon>Myxococcia</taxon>
        <taxon>Myxococcales</taxon>
        <taxon>Cystobacterineae</taxon>
        <taxon>Myxococcaceae</taxon>
        <taxon>Corallococcus</taxon>
    </lineage>
</organism>
<protein>
    <submittedName>
        <fullName evidence="2">UDP-N-acetylmuramoyl-L-alanyl-D-glutamate--2, 6-diaminopimelate ligase</fullName>
    </submittedName>
</protein>
<dbReference type="Proteomes" id="UP000278907">
    <property type="component" value="Unassembled WGS sequence"/>
</dbReference>
<dbReference type="PANTHER" id="PTHR23135:SF4">
    <property type="entry name" value="UDP-N-ACETYLMURAMOYL-L-ALANYL-D-GLUTAMATE--2,6-DIAMINOPIMELATE LIGASE MURE HOMOLOG, CHLOROPLASTIC"/>
    <property type="match status" value="1"/>
</dbReference>
<dbReference type="EMBL" id="RAWI01001242">
    <property type="protein sequence ID" value="RKH77940.1"/>
    <property type="molecule type" value="Genomic_DNA"/>
</dbReference>
<keyword evidence="3" id="KW-1185">Reference proteome</keyword>